<proteinExistence type="predicted"/>
<name>A0A6I3XDH3_9BURK</name>
<evidence type="ECO:0000256" key="2">
    <source>
        <dbReference type="ARBA" id="ARBA00022525"/>
    </source>
</evidence>
<keyword evidence="5" id="KW-1185">Reference proteome</keyword>
<evidence type="ECO:0000313" key="5">
    <source>
        <dbReference type="Proteomes" id="UP000431684"/>
    </source>
</evidence>
<gene>
    <name evidence="4" type="ORF">GJV26_18570</name>
</gene>
<dbReference type="EMBL" id="WNWM01000002">
    <property type="protein sequence ID" value="MUI14447.1"/>
    <property type="molecule type" value="Genomic_DNA"/>
</dbReference>
<dbReference type="InterPro" id="IPR018511">
    <property type="entry name" value="Hemolysin-typ_Ca-bd_CS"/>
</dbReference>
<organism evidence="4 5">
    <name type="scientific">Pseudoduganella dura</name>
    <dbReference type="NCBI Taxonomy" id="321982"/>
    <lineage>
        <taxon>Bacteria</taxon>
        <taxon>Pseudomonadati</taxon>
        <taxon>Pseudomonadota</taxon>
        <taxon>Betaproteobacteria</taxon>
        <taxon>Burkholderiales</taxon>
        <taxon>Oxalobacteraceae</taxon>
        <taxon>Telluria group</taxon>
        <taxon>Pseudoduganella</taxon>
    </lineage>
</organism>
<dbReference type="AlphaFoldDB" id="A0A6I3XDH3"/>
<sequence length="1098" mass="105480">MAAQDYYAVVQQLYVSYFGRPADYYGLQDFAAQLEALGAPKTFAALNVAIQSPDASAGLKALVSGFDSSPEAIALYGSDTSTIGTSKFVAAIYQNVLNREPDVSGLDFWVKAITSGTLSRANAAASISAAAVANPTGPDSATVQNKVNVATNFTAAIDTAAEINGFSGDAAAASARDLLAAVDSTTNVEAYQATVEASLEAIVVASIPTTTAALTQGLDNLTGGAGNDTFNATEVVVGGVAQATLTLGDKINGGSGNDTLNITQTAALGALSNVTVANVENVNVTVANTVQIDTTAWTGVTALNVNSVGGTTGTGIVAAATTNVTANNSGTGNVVVAGGLAQTVTTAAGVTLSGATGAITTTSSAQAGNAILVNGGTTVAVTAEGQTTGTITVGSTAAPTGAVTVDAAVGYADGVLAAGNISVKGGTTVEVNATGVTAAAATAAATDTSNFTVTLGSVTVTGGDATTDVTVNQANAVTKVDATGTAGADANGKIGIVNGQVVIADKNVASATAAGTIATVTINSFGASSTVASSALTTLNLSGTGVDLTVTDGSLTTAAVTEQAVNVNGLTTTGAVTLDAHITTLNLNAATKESTIASLAASGAATLNIGGDAAVTLTSHTLAGAANTITVTNTAGVTLGAALATNTTFTGGDGADSIKLTGGFTKAITLGAGDDTVTYAAVGTGGSVAAGEGTDTIIITGAAAVTASASSAFNSKFTGFEVLELSSGDVGTINLLGVNNISSVRAAGGEVNLEGLVSNGTFTLTGNSVDATVNVAAAAFNPADVLNIGLASTTALTGGSVVAAGVETINISAADAAAAGSSAVVHELTLEAVAATSVVVTGNNGVNLTNTGNVAITSFDASGVVANGTATADTAANLAVTFVSENTTASAAVSITGGAGNDTLTGSVAIDTINGGAGNDTIGGLAGADVLNGGEGNDTITGGAGIDTLTGGEGADIFVFAAGDAGITGTERVTDFSIALGGDKLDLSTTTLVADVTASNITSAINGAVDLTATVKNGIITLGGADASLVDTIGELKLVFEALEAAGAADTAAIVWGGNTYVITDTVGGAANDIIQLVGVTGATSLSTTDAANSIWIS</sequence>
<dbReference type="GO" id="GO:0005576">
    <property type="term" value="C:extracellular region"/>
    <property type="evidence" value="ECO:0007669"/>
    <property type="project" value="UniProtKB-SubCell"/>
</dbReference>
<dbReference type="InterPro" id="IPR050557">
    <property type="entry name" value="RTX_toxin/Mannuronan_C5-epim"/>
</dbReference>
<accession>A0A6I3XDH3</accession>
<keyword evidence="2" id="KW-0964">Secreted</keyword>
<dbReference type="Pfam" id="PF00353">
    <property type="entry name" value="HemolysinCabind"/>
    <property type="match status" value="4"/>
</dbReference>
<reference evidence="4 5" key="1">
    <citation type="submission" date="2019-11" db="EMBL/GenBank/DDBJ databases">
        <title>Draft Genome Sequences of Six Type Strains of the Genus Massilia.</title>
        <authorList>
            <person name="Miess H."/>
            <person name="Frediansyah A."/>
            <person name="Goeker M."/>
            <person name="Gross H."/>
        </authorList>
    </citation>
    <scope>NUCLEOTIDE SEQUENCE [LARGE SCALE GENOMIC DNA]</scope>
    <source>
        <strain evidence="4 5">DSM 17513</strain>
    </source>
</reference>
<dbReference type="SUPFAM" id="SSF51120">
    <property type="entry name" value="beta-Roll"/>
    <property type="match status" value="1"/>
</dbReference>
<dbReference type="PANTHER" id="PTHR38340">
    <property type="entry name" value="S-LAYER PROTEIN"/>
    <property type="match status" value="1"/>
</dbReference>
<comment type="subcellular location">
    <subcellularLocation>
        <location evidence="1">Secreted</location>
    </subcellularLocation>
</comment>
<dbReference type="InterPro" id="IPR011049">
    <property type="entry name" value="Serralysin-like_metalloprot_C"/>
</dbReference>
<feature type="domain" description="DUF4214" evidence="3">
    <location>
        <begin position="64"/>
        <end position="129"/>
    </location>
</feature>
<dbReference type="OrthoDB" id="480426at2"/>
<dbReference type="RefSeq" id="WP_155710138.1">
    <property type="nucleotide sequence ID" value="NZ_BMWU01000036.1"/>
</dbReference>
<dbReference type="PANTHER" id="PTHR38340:SF1">
    <property type="entry name" value="S-LAYER PROTEIN"/>
    <property type="match status" value="1"/>
</dbReference>
<protein>
    <submittedName>
        <fullName evidence="4">DUF4214 domain-containing protein</fullName>
    </submittedName>
</protein>
<dbReference type="InterPro" id="IPR025282">
    <property type="entry name" value="DUF4214"/>
</dbReference>
<dbReference type="Pfam" id="PF13946">
    <property type="entry name" value="DUF4214"/>
    <property type="match status" value="1"/>
</dbReference>
<dbReference type="PRINTS" id="PR00313">
    <property type="entry name" value="CABNDNGRPT"/>
</dbReference>
<evidence type="ECO:0000259" key="3">
    <source>
        <dbReference type="Pfam" id="PF13946"/>
    </source>
</evidence>
<dbReference type="Gene3D" id="2.150.10.10">
    <property type="entry name" value="Serralysin-like metalloprotease, C-terminal"/>
    <property type="match status" value="1"/>
</dbReference>
<dbReference type="PROSITE" id="PS00330">
    <property type="entry name" value="HEMOLYSIN_CALCIUM"/>
    <property type="match status" value="3"/>
</dbReference>
<dbReference type="InterPro" id="IPR001343">
    <property type="entry name" value="Hemolysn_Ca-bd"/>
</dbReference>
<evidence type="ECO:0000313" key="4">
    <source>
        <dbReference type="EMBL" id="MUI14447.1"/>
    </source>
</evidence>
<comment type="caution">
    <text evidence="4">The sequence shown here is derived from an EMBL/GenBank/DDBJ whole genome shotgun (WGS) entry which is preliminary data.</text>
</comment>
<evidence type="ECO:0000256" key="1">
    <source>
        <dbReference type="ARBA" id="ARBA00004613"/>
    </source>
</evidence>
<dbReference type="Proteomes" id="UP000431684">
    <property type="component" value="Unassembled WGS sequence"/>
</dbReference>
<dbReference type="GO" id="GO:0005509">
    <property type="term" value="F:calcium ion binding"/>
    <property type="evidence" value="ECO:0007669"/>
    <property type="project" value="InterPro"/>
</dbReference>